<dbReference type="Proteomes" id="UP000053477">
    <property type="component" value="Unassembled WGS sequence"/>
</dbReference>
<keyword evidence="4" id="KW-0378">Hydrolase</keyword>
<dbReference type="PANTHER" id="PTHR10188">
    <property type="entry name" value="L-ASPARAGINASE"/>
    <property type="match status" value="1"/>
</dbReference>
<dbReference type="GO" id="GO:0004298">
    <property type="term" value="F:threonine-type endopeptidase activity"/>
    <property type="evidence" value="ECO:0007669"/>
    <property type="project" value="InterPro"/>
</dbReference>
<feature type="compositionally biased region" description="Polar residues" evidence="3">
    <location>
        <begin position="175"/>
        <end position="190"/>
    </location>
</feature>
<feature type="active site" description="Nucleophile" evidence="1">
    <location>
        <position position="202"/>
    </location>
</feature>
<dbReference type="SUPFAM" id="SSF56235">
    <property type="entry name" value="N-terminal nucleophile aminohydrolases (Ntn hydrolases)"/>
    <property type="match status" value="1"/>
</dbReference>
<feature type="region of interest" description="Disordered" evidence="3">
    <location>
        <begin position="170"/>
        <end position="196"/>
    </location>
</feature>
<dbReference type="Gene3D" id="3.60.20.30">
    <property type="entry name" value="(Glycosyl)asparaginase"/>
    <property type="match status" value="1"/>
</dbReference>
<dbReference type="GO" id="GO:0051604">
    <property type="term" value="P:protein maturation"/>
    <property type="evidence" value="ECO:0007669"/>
    <property type="project" value="TreeGrafter"/>
</dbReference>
<evidence type="ECO:0000256" key="1">
    <source>
        <dbReference type="PIRSR" id="PIRSR600246-1"/>
    </source>
</evidence>
<dbReference type="STRING" id="27342.A0A0H2RZC8"/>
<gene>
    <name evidence="4" type="ORF">SCHPADRAFT_869057</name>
</gene>
<organism evidence="4 5">
    <name type="scientific">Schizopora paradoxa</name>
    <dbReference type="NCBI Taxonomy" id="27342"/>
    <lineage>
        <taxon>Eukaryota</taxon>
        <taxon>Fungi</taxon>
        <taxon>Dikarya</taxon>
        <taxon>Basidiomycota</taxon>
        <taxon>Agaricomycotina</taxon>
        <taxon>Agaricomycetes</taxon>
        <taxon>Hymenochaetales</taxon>
        <taxon>Schizoporaceae</taxon>
        <taxon>Schizopora</taxon>
    </lineage>
</organism>
<evidence type="ECO:0000256" key="3">
    <source>
        <dbReference type="SAM" id="MobiDB-lite"/>
    </source>
</evidence>
<dbReference type="Pfam" id="PF01112">
    <property type="entry name" value="Asparaginase_2"/>
    <property type="match status" value="1"/>
</dbReference>
<dbReference type="InterPro" id="IPR000246">
    <property type="entry name" value="Peptidase_T2"/>
</dbReference>
<evidence type="ECO:0000313" key="4">
    <source>
        <dbReference type="EMBL" id="KLO16957.1"/>
    </source>
</evidence>
<dbReference type="CDD" id="cd04514">
    <property type="entry name" value="Taspase1_like"/>
    <property type="match status" value="1"/>
</dbReference>
<proteinExistence type="predicted"/>
<dbReference type="InterPro" id="IPR037464">
    <property type="entry name" value="Taspase1"/>
</dbReference>
<dbReference type="GO" id="GO:0005737">
    <property type="term" value="C:cytoplasm"/>
    <property type="evidence" value="ECO:0007669"/>
    <property type="project" value="TreeGrafter"/>
</dbReference>
<dbReference type="EMBL" id="KQ085910">
    <property type="protein sequence ID" value="KLO16957.1"/>
    <property type="molecule type" value="Genomic_DNA"/>
</dbReference>
<dbReference type="InterPro" id="IPR029055">
    <property type="entry name" value="Ntn_hydrolases_N"/>
</dbReference>
<dbReference type="AlphaFoldDB" id="A0A0H2RZC8"/>
<reference evidence="4 5" key="1">
    <citation type="submission" date="2015-04" db="EMBL/GenBank/DDBJ databases">
        <title>Complete genome sequence of Schizopora paradoxa KUC8140, a cosmopolitan wood degrader in East Asia.</title>
        <authorList>
            <consortium name="DOE Joint Genome Institute"/>
            <person name="Min B."/>
            <person name="Park H."/>
            <person name="Jang Y."/>
            <person name="Kim J.-J."/>
            <person name="Kim K.H."/>
            <person name="Pangilinan J."/>
            <person name="Lipzen A."/>
            <person name="Riley R."/>
            <person name="Grigoriev I.V."/>
            <person name="Spatafora J.W."/>
            <person name="Choi I.-G."/>
        </authorList>
    </citation>
    <scope>NUCLEOTIDE SEQUENCE [LARGE SCALE GENOMIC DNA]</scope>
    <source>
        <strain evidence="4 5">KUC8140</strain>
    </source>
</reference>
<sequence>MQVIAVHGGAGYHSKQSEKVVKHALRSACSKALSNLAKDVQNDRKPVTAVGEAIVVLEDDGCLNAGYGSNLTMDGEVECDASIMEGTTEYFGSVGAVTGVKNPIRLASAILENASRPQSLGRVPPIMLVGEGASAFARELRQEIVHPAELKTDESIRNWRTWKERLERTRESGALESTNTLTSSVDSNYSGLDDSESHLEDTVGAVAISNSGMAAGVSSGGLLLKYPGRVGEAAIFGAGCFALSPAGNDFGVACSVSGTGEAIIRSSLAKTLCDAVSSSPDDIHEAIERTLKDFSRKYVEDPGVVAGALILTRQFEGEPGPYDCRLWCAFTSQSMAIGYASDKGHKPRAFVLRQAESSTPKLFITCFSLKSS</sequence>
<protein>
    <submittedName>
        <fullName evidence="4">N-terminal nucleophile aminohydrolase</fullName>
    </submittedName>
</protein>
<dbReference type="FunCoup" id="A0A0H2RZC8">
    <property type="interactions" value="33"/>
</dbReference>
<accession>A0A0H2RZC8</accession>
<dbReference type="InParanoid" id="A0A0H2RZC8"/>
<dbReference type="PANTHER" id="PTHR10188:SF8">
    <property type="entry name" value="THREONINE ASPARTASE 1"/>
    <property type="match status" value="1"/>
</dbReference>
<keyword evidence="5" id="KW-1185">Reference proteome</keyword>
<feature type="site" description="Cleavage; by autolysis" evidence="2">
    <location>
        <begin position="201"/>
        <end position="202"/>
    </location>
</feature>
<name>A0A0H2RZC8_9AGAM</name>
<evidence type="ECO:0000313" key="5">
    <source>
        <dbReference type="Proteomes" id="UP000053477"/>
    </source>
</evidence>
<evidence type="ECO:0000256" key="2">
    <source>
        <dbReference type="PIRSR" id="PIRSR600246-3"/>
    </source>
</evidence>
<dbReference type="OrthoDB" id="77601at2759"/>